<proteinExistence type="inferred from homology"/>
<comment type="cofactor">
    <cofactor evidence="1 8">
        <name>heme</name>
        <dbReference type="ChEBI" id="CHEBI:30413"/>
    </cofactor>
</comment>
<feature type="binding site" description="axial binding residue" evidence="8">
    <location>
        <position position="286"/>
    </location>
    <ligand>
        <name>heme</name>
        <dbReference type="ChEBI" id="CHEBI:30413"/>
    </ligand>
    <ligandPart>
        <name>Fe</name>
        <dbReference type="ChEBI" id="CHEBI:18248"/>
    </ligandPart>
</feature>
<keyword evidence="6 8" id="KW-0408">Iron</keyword>
<reference evidence="12" key="4">
    <citation type="journal article" date="2015" name="G3 (Bethesda)">
        <title>Genome sequences of three phytopathogenic species of the Magnaporthaceae family of fungi.</title>
        <authorList>
            <person name="Okagaki L.H."/>
            <person name="Nunes C.C."/>
            <person name="Sailsbery J."/>
            <person name="Clay B."/>
            <person name="Brown D."/>
            <person name="John T."/>
            <person name="Oh Y."/>
            <person name="Young N."/>
            <person name="Fitzgerald M."/>
            <person name="Haas B.J."/>
            <person name="Zeng Q."/>
            <person name="Young S."/>
            <person name="Adiconis X."/>
            <person name="Fan L."/>
            <person name="Levin J.Z."/>
            <person name="Mitchell T.K."/>
            <person name="Okubara P.A."/>
            <person name="Farman M.L."/>
            <person name="Kohn L.M."/>
            <person name="Birren B."/>
            <person name="Ma L.-J."/>
            <person name="Dean R.A."/>
        </authorList>
    </citation>
    <scope>NUCLEOTIDE SEQUENCE</scope>
    <source>
        <strain evidence="12">R3-111a-1</strain>
    </source>
</reference>
<dbReference type="PRINTS" id="PR00465">
    <property type="entry name" value="EP450IV"/>
</dbReference>
<feature type="region of interest" description="Disordered" evidence="10">
    <location>
        <begin position="70"/>
        <end position="124"/>
    </location>
</feature>
<name>J3P705_GAET3</name>
<gene>
    <name evidence="12" type="primary">20349760</name>
    <name evidence="11" type="ORF">GGTG_09302</name>
</gene>
<evidence type="ECO:0000256" key="1">
    <source>
        <dbReference type="ARBA" id="ARBA00001971"/>
    </source>
</evidence>
<dbReference type="PANTHER" id="PTHR46206:SF2">
    <property type="entry name" value="CYTOCHROME P450 MONOOXYGENASE AUSG-RELATED"/>
    <property type="match status" value="1"/>
</dbReference>
<evidence type="ECO:0000256" key="2">
    <source>
        <dbReference type="ARBA" id="ARBA00010617"/>
    </source>
</evidence>
<reference evidence="11" key="3">
    <citation type="submission" date="2010-09" db="EMBL/GenBank/DDBJ databases">
        <title>Annotation of Gaeumannomyces graminis var. tritici R3-111a-1.</title>
        <authorList>
            <consortium name="The Broad Institute Genome Sequencing Platform"/>
            <person name="Ma L.-J."/>
            <person name="Dead R."/>
            <person name="Young S.K."/>
            <person name="Zeng Q."/>
            <person name="Gargeya S."/>
            <person name="Fitzgerald M."/>
            <person name="Haas B."/>
            <person name="Abouelleil A."/>
            <person name="Alvarado L."/>
            <person name="Arachchi H.M."/>
            <person name="Berlin A."/>
            <person name="Brown A."/>
            <person name="Chapman S.B."/>
            <person name="Chen Z."/>
            <person name="Dunbar C."/>
            <person name="Freedman E."/>
            <person name="Gearin G."/>
            <person name="Gellesch M."/>
            <person name="Goldberg J."/>
            <person name="Griggs A."/>
            <person name="Gujja S."/>
            <person name="Heiman D."/>
            <person name="Howarth C."/>
            <person name="Larson L."/>
            <person name="Lui A."/>
            <person name="MacDonald P.J.P."/>
            <person name="Mehta T."/>
            <person name="Montmayeur A."/>
            <person name="Murphy C."/>
            <person name="Neiman D."/>
            <person name="Pearson M."/>
            <person name="Priest M."/>
            <person name="Roberts A."/>
            <person name="Saif S."/>
            <person name="Shea T."/>
            <person name="Shenoy N."/>
            <person name="Sisk P."/>
            <person name="Stolte C."/>
            <person name="Sykes S."/>
            <person name="Yandava C."/>
            <person name="Wortman J."/>
            <person name="Nusbaum C."/>
            <person name="Birren B."/>
        </authorList>
    </citation>
    <scope>NUCLEOTIDE SEQUENCE</scope>
    <source>
        <strain evidence="11">R3-111a-1</strain>
    </source>
</reference>
<keyword evidence="3 8" id="KW-0349">Heme</keyword>
<evidence type="ECO:0000256" key="10">
    <source>
        <dbReference type="SAM" id="MobiDB-lite"/>
    </source>
</evidence>
<dbReference type="InterPro" id="IPR002403">
    <property type="entry name" value="Cyt_P450_E_grp-IV"/>
</dbReference>
<keyword evidence="5 9" id="KW-0560">Oxidoreductase</keyword>
<organism evidence="11">
    <name type="scientific">Gaeumannomyces tritici (strain R3-111a-1)</name>
    <name type="common">Wheat and barley take-all root rot fungus</name>
    <name type="synonym">Gaeumannomyces graminis var. tritici</name>
    <dbReference type="NCBI Taxonomy" id="644352"/>
    <lineage>
        <taxon>Eukaryota</taxon>
        <taxon>Fungi</taxon>
        <taxon>Dikarya</taxon>
        <taxon>Ascomycota</taxon>
        <taxon>Pezizomycotina</taxon>
        <taxon>Sordariomycetes</taxon>
        <taxon>Sordariomycetidae</taxon>
        <taxon>Magnaporthales</taxon>
        <taxon>Magnaporthaceae</taxon>
        <taxon>Gaeumannomyces</taxon>
    </lineage>
</organism>
<evidence type="ECO:0000256" key="3">
    <source>
        <dbReference type="ARBA" id="ARBA00022617"/>
    </source>
</evidence>
<dbReference type="Gene3D" id="1.10.630.10">
    <property type="entry name" value="Cytochrome P450"/>
    <property type="match status" value="1"/>
</dbReference>
<evidence type="ECO:0000256" key="5">
    <source>
        <dbReference type="ARBA" id="ARBA00023002"/>
    </source>
</evidence>
<dbReference type="Proteomes" id="UP000006039">
    <property type="component" value="Unassembled WGS sequence"/>
</dbReference>
<dbReference type="Pfam" id="PF00067">
    <property type="entry name" value="p450"/>
    <property type="match status" value="1"/>
</dbReference>
<dbReference type="InterPro" id="IPR036396">
    <property type="entry name" value="Cyt_P450_sf"/>
</dbReference>
<reference evidence="13" key="1">
    <citation type="submission" date="2010-07" db="EMBL/GenBank/DDBJ databases">
        <title>The genome sequence of Gaeumannomyces graminis var. tritici strain R3-111a-1.</title>
        <authorList>
            <consortium name="The Broad Institute Genome Sequencing Platform"/>
            <person name="Ma L.-J."/>
            <person name="Dead R."/>
            <person name="Young S."/>
            <person name="Zeng Q."/>
            <person name="Koehrsen M."/>
            <person name="Alvarado L."/>
            <person name="Berlin A."/>
            <person name="Chapman S.B."/>
            <person name="Chen Z."/>
            <person name="Freedman E."/>
            <person name="Gellesch M."/>
            <person name="Goldberg J."/>
            <person name="Griggs A."/>
            <person name="Gujja S."/>
            <person name="Heilman E.R."/>
            <person name="Heiman D."/>
            <person name="Hepburn T."/>
            <person name="Howarth C."/>
            <person name="Jen D."/>
            <person name="Larson L."/>
            <person name="Mehta T."/>
            <person name="Neiman D."/>
            <person name="Pearson M."/>
            <person name="Roberts A."/>
            <person name="Saif S."/>
            <person name="Shea T."/>
            <person name="Shenoy N."/>
            <person name="Sisk P."/>
            <person name="Stolte C."/>
            <person name="Sykes S."/>
            <person name="Walk T."/>
            <person name="White J."/>
            <person name="Yandava C."/>
            <person name="Haas B."/>
            <person name="Nusbaum C."/>
            <person name="Birren B."/>
        </authorList>
    </citation>
    <scope>NUCLEOTIDE SEQUENCE [LARGE SCALE GENOMIC DNA]</scope>
    <source>
        <strain evidence="13">R3-111a-1</strain>
    </source>
</reference>
<dbReference type="GO" id="GO:0020037">
    <property type="term" value="F:heme binding"/>
    <property type="evidence" value="ECO:0007669"/>
    <property type="project" value="InterPro"/>
</dbReference>
<dbReference type="PANTHER" id="PTHR46206">
    <property type="entry name" value="CYTOCHROME P450"/>
    <property type="match status" value="1"/>
</dbReference>
<accession>J3P705</accession>
<evidence type="ECO:0000313" key="13">
    <source>
        <dbReference type="Proteomes" id="UP000006039"/>
    </source>
</evidence>
<reference evidence="12" key="5">
    <citation type="submission" date="2018-04" db="UniProtKB">
        <authorList>
            <consortium name="EnsemblFungi"/>
        </authorList>
    </citation>
    <scope>IDENTIFICATION</scope>
    <source>
        <strain evidence="12">R3-111a-1</strain>
    </source>
</reference>
<keyword evidence="13" id="KW-1185">Reference proteome</keyword>
<reference evidence="11" key="2">
    <citation type="submission" date="2010-07" db="EMBL/GenBank/DDBJ databases">
        <authorList>
            <consortium name="The Broad Institute Genome Sequencing Platform"/>
            <consortium name="Broad Institute Genome Sequencing Center for Infectious Disease"/>
            <person name="Ma L.-J."/>
            <person name="Dead R."/>
            <person name="Young S."/>
            <person name="Zeng Q."/>
            <person name="Koehrsen M."/>
            <person name="Alvarado L."/>
            <person name="Berlin A."/>
            <person name="Chapman S.B."/>
            <person name="Chen Z."/>
            <person name="Freedman E."/>
            <person name="Gellesch M."/>
            <person name="Goldberg J."/>
            <person name="Griggs A."/>
            <person name="Gujja S."/>
            <person name="Heilman E.R."/>
            <person name="Heiman D."/>
            <person name="Hepburn T."/>
            <person name="Howarth C."/>
            <person name="Jen D."/>
            <person name="Larson L."/>
            <person name="Mehta T."/>
            <person name="Neiman D."/>
            <person name="Pearson M."/>
            <person name="Roberts A."/>
            <person name="Saif S."/>
            <person name="Shea T."/>
            <person name="Shenoy N."/>
            <person name="Sisk P."/>
            <person name="Stolte C."/>
            <person name="Sykes S."/>
            <person name="Walk T."/>
            <person name="White J."/>
            <person name="Yandava C."/>
            <person name="Haas B."/>
            <person name="Nusbaum C."/>
            <person name="Birren B."/>
        </authorList>
    </citation>
    <scope>NUCLEOTIDE SEQUENCE</scope>
    <source>
        <strain evidence="11">R3-111a-1</strain>
    </source>
</reference>
<feature type="compositionally biased region" description="Basic residues" evidence="10">
    <location>
        <begin position="104"/>
        <end position="118"/>
    </location>
</feature>
<evidence type="ECO:0000256" key="6">
    <source>
        <dbReference type="ARBA" id="ARBA00023004"/>
    </source>
</evidence>
<dbReference type="GO" id="GO:0005506">
    <property type="term" value="F:iron ion binding"/>
    <property type="evidence" value="ECO:0007669"/>
    <property type="project" value="InterPro"/>
</dbReference>
<evidence type="ECO:0000256" key="9">
    <source>
        <dbReference type="RuleBase" id="RU000461"/>
    </source>
</evidence>
<feature type="compositionally biased region" description="Polar residues" evidence="10">
    <location>
        <begin position="70"/>
        <end position="79"/>
    </location>
</feature>
<evidence type="ECO:0000256" key="8">
    <source>
        <dbReference type="PIRSR" id="PIRSR602403-1"/>
    </source>
</evidence>
<dbReference type="EMBL" id="GL385399">
    <property type="protein sequence ID" value="EJT72436.1"/>
    <property type="molecule type" value="Genomic_DNA"/>
</dbReference>
<dbReference type="OrthoDB" id="1844152at2759"/>
<dbReference type="STRING" id="644352.J3P705"/>
<dbReference type="GO" id="GO:0016705">
    <property type="term" value="F:oxidoreductase activity, acting on paired donors, with incorporation or reduction of molecular oxygen"/>
    <property type="evidence" value="ECO:0007669"/>
    <property type="project" value="InterPro"/>
</dbReference>
<protein>
    <recommendedName>
        <fullName evidence="14">Cytochrome P450</fullName>
    </recommendedName>
</protein>
<dbReference type="RefSeq" id="XP_009225410.1">
    <property type="nucleotide sequence ID" value="XM_009227146.1"/>
</dbReference>
<evidence type="ECO:0000313" key="12">
    <source>
        <dbReference type="EnsemblFungi" id="EJT72436"/>
    </source>
</evidence>
<sequence>MVVQIAYRLGGNRPSLGKEVGNRQGRHISMVKSALHVPAAVAAPLAPAGRGKTSGRGRAFELFPRSGNSVFTRSGSRSPTLAVAPKNSPGRRRGAPMRAGRVPGRQRRGARAQRRAHMDRKGGGRQPIVRLTLSFAVTHTTTDLLAQVMARLAAACELIEPLRKEAVEVFGAEGWSKQSLYKLKLMDSALKETQRVKPINNLAMQRFVLQNTDIQGGIKLHRGGRLALNAKLTLMNPQTYPEPEKFDIYRFYRIRGNAEARAEAKAQLVSTSPDFVAPFGYGKHACPGRFFAAAEIKIILVYMLVNYDWKMADSVPAVPNIWLGTDCVLRPGTKLLCKSRTPEINLDSLEFNEASVEE</sequence>
<dbReference type="GO" id="GO:0004497">
    <property type="term" value="F:monooxygenase activity"/>
    <property type="evidence" value="ECO:0007669"/>
    <property type="project" value="UniProtKB-KW"/>
</dbReference>
<keyword evidence="7 9" id="KW-0503">Monooxygenase</keyword>
<evidence type="ECO:0000256" key="7">
    <source>
        <dbReference type="ARBA" id="ARBA00023033"/>
    </source>
</evidence>
<evidence type="ECO:0008006" key="14">
    <source>
        <dbReference type="Google" id="ProtNLM"/>
    </source>
</evidence>
<dbReference type="InterPro" id="IPR001128">
    <property type="entry name" value="Cyt_P450"/>
</dbReference>
<dbReference type="PROSITE" id="PS00086">
    <property type="entry name" value="CYTOCHROME_P450"/>
    <property type="match status" value="1"/>
</dbReference>
<dbReference type="CDD" id="cd11041">
    <property type="entry name" value="CYP503A1-like"/>
    <property type="match status" value="1"/>
</dbReference>
<dbReference type="EnsemblFungi" id="EJT72436">
    <property type="protein sequence ID" value="EJT72436"/>
    <property type="gene ID" value="GGTG_09302"/>
</dbReference>
<dbReference type="PRINTS" id="PR00385">
    <property type="entry name" value="P450"/>
</dbReference>
<dbReference type="AlphaFoldDB" id="J3P705"/>
<dbReference type="eggNOG" id="KOG0684">
    <property type="taxonomic scope" value="Eukaryota"/>
</dbReference>
<evidence type="ECO:0000256" key="4">
    <source>
        <dbReference type="ARBA" id="ARBA00022723"/>
    </source>
</evidence>
<evidence type="ECO:0000313" key="11">
    <source>
        <dbReference type="EMBL" id="EJT72436.1"/>
    </source>
</evidence>
<dbReference type="VEuPathDB" id="FungiDB:GGTG_09302"/>
<dbReference type="GeneID" id="20349760"/>
<comment type="similarity">
    <text evidence="2 9">Belongs to the cytochrome P450 family.</text>
</comment>
<dbReference type="SUPFAM" id="SSF48264">
    <property type="entry name" value="Cytochrome P450"/>
    <property type="match status" value="1"/>
</dbReference>
<keyword evidence="4 8" id="KW-0479">Metal-binding</keyword>
<dbReference type="InterPro" id="IPR017972">
    <property type="entry name" value="Cyt_P450_CS"/>
</dbReference>
<dbReference type="HOGENOM" id="CLU_773973_0_0_1"/>